<keyword evidence="1" id="KW-1133">Transmembrane helix</keyword>
<evidence type="ECO:0000313" key="3">
    <source>
        <dbReference type="Proteomes" id="UP000564466"/>
    </source>
</evidence>
<dbReference type="EMBL" id="VXAY01000258">
    <property type="protein sequence ID" value="NXM24035.1"/>
    <property type="molecule type" value="Genomic_DNA"/>
</dbReference>
<name>A0A7L0Z814_9PASS</name>
<organism evidence="2 3">
    <name type="scientific">Oxyruncus cristatus</name>
    <name type="common">sharpbill</name>
    <dbReference type="NCBI Taxonomy" id="114331"/>
    <lineage>
        <taxon>Eukaryota</taxon>
        <taxon>Metazoa</taxon>
        <taxon>Chordata</taxon>
        <taxon>Craniata</taxon>
        <taxon>Vertebrata</taxon>
        <taxon>Euteleostomi</taxon>
        <taxon>Archelosauria</taxon>
        <taxon>Archosauria</taxon>
        <taxon>Dinosauria</taxon>
        <taxon>Saurischia</taxon>
        <taxon>Theropoda</taxon>
        <taxon>Coelurosauria</taxon>
        <taxon>Aves</taxon>
        <taxon>Neognathae</taxon>
        <taxon>Neoaves</taxon>
        <taxon>Telluraves</taxon>
        <taxon>Australaves</taxon>
        <taxon>Passeriformes</taxon>
        <taxon>Cotingidae</taxon>
        <taxon>Oxyruncus</taxon>
    </lineage>
</organism>
<keyword evidence="1" id="KW-0812">Transmembrane</keyword>
<comment type="caution">
    <text evidence="2">The sequence shown here is derived from an EMBL/GenBank/DDBJ whole genome shotgun (WGS) entry which is preliminary data.</text>
</comment>
<dbReference type="GO" id="GO:0001819">
    <property type="term" value="P:positive regulation of cytokine production"/>
    <property type="evidence" value="ECO:0007669"/>
    <property type="project" value="TreeGrafter"/>
</dbReference>
<proteinExistence type="predicted"/>
<dbReference type="GO" id="GO:0006954">
    <property type="term" value="P:inflammatory response"/>
    <property type="evidence" value="ECO:0007669"/>
    <property type="project" value="TreeGrafter"/>
</dbReference>
<dbReference type="SUPFAM" id="SSF49842">
    <property type="entry name" value="TNF-like"/>
    <property type="match status" value="1"/>
</dbReference>
<dbReference type="AlphaFoldDB" id="A0A7L0Z814"/>
<evidence type="ECO:0000313" key="2">
    <source>
        <dbReference type="EMBL" id="NXM24035.1"/>
    </source>
</evidence>
<dbReference type="GO" id="GO:0005125">
    <property type="term" value="F:cytokine activity"/>
    <property type="evidence" value="ECO:0007669"/>
    <property type="project" value="InterPro"/>
</dbReference>
<feature type="transmembrane region" description="Helical" evidence="1">
    <location>
        <begin position="37"/>
        <end position="59"/>
    </location>
</feature>
<dbReference type="GO" id="GO:0005615">
    <property type="term" value="C:extracellular space"/>
    <property type="evidence" value="ECO:0007669"/>
    <property type="project" value="TreeGrafter"/>
</dbReference>
<keyword evidence="1" id="KW-0472">Membrane</keyword>
<dbReference type="GO" id="GO:0032813">
    <property type="term" value="F:tumor necrosis factor receptor superfamily binding"/>
    <property type="evidence" value="ECO:0007669"/>
    <property type="project" value="TreeGrafter"/>
</dbReference>
<dbReference type="PANTHER" id="PTHR17534:SF4">
    <property type="entry name" value="TUMOR NECROSIS FACTOR LIGAND SUPERFAMILY MEMBER 4"/>
    <property type="match status" value="1"/>
</dbReference>
<dbReference type="GO" id="GO:0042102">
    <property type="term" value="P:positive regulation of T cell proliferation"/>
    <property type="evidence" value="ECO:0007669"/>
    <property type="project" value="TreeGrafter"/>
</dbReference>
<reference evidence="2 3" key="1">
    <citation type="submission" date="2019-09" db="EMBL/GenBank/DDBJ databases">
        <title>Bird 10,000 Genomes (B10K) Project - Family phase.</title>
        <authorList>
            <person name="Zhang G."/>
        </authorList>
    </citation>
    <scope>NUCLEOTIDE SEQUENCE [LARGE SCALE GENOMIC DNA]</scope>
    <source>
        <strain evidence="2">B10K-DU-002-07</strain>
        <tissue evidence="2">Muscle</tissue>
    </source>
</reference>
<feature type="non-terminal residue" evidence="2">
    <location>
        <position position="1"/>
    </location>
</feature>
<dbReference type="InterPro" id="IPR042338">
    <property type="entry name" value="TNFSF4"/>
</dbReference>
<gene>
    <name evidence="2" type="primary">Tnfsf4</name>
    <name evidence="2" type="ORF">OXYCRI_R06131</name>
</gene>
<dbReference type="Proteomes" id="UP000564466">
    <property type="component" value="Unassembled WGS sequence"/>
</dbReference>
<dbReference type="PANTHER" id="PTHR17534">
    <property type="entry name" value="OX40 LIGAND"/>
    <property type="match status" value="1"/>
</dbReference>
<keyword evidence="3" id="KW-1185">Reference proteome</keyword>
<protein>
    <submittedName>
        <fullName evidence="2">TNFL4 factor</fullName>
    </submittedName>
</protein>
<evidence type="ECO:0000256" key="1">
    <source>
        <dbReference type="SAM" id="Phobius"/>
    </source>
</evidence>
<accession>A0A7L0Z814</accession>
<sequence>MEGQPEAEPRNEEQMDCKRECAEDEWTSWQRGQVRNMLHLVSAVAQWILLLACLIYLGIDFLQPSTVRAHVQPMKTFLSSLPGKSIKGVAMNLTAEVGSIQIRNGSIVIPCDGLYLASLNGSVYLEEDLLQQGQLTLQKAHKSSVSVLW</sequence>
<dbReference type="InterPro" id="IPR008983">
    <property type="entry name" value="Tumour_necrosis_fac-like_dom"/>
</dbReference>
<dbReference type="Gene3D" id="2.60.120.40">
    <property type="match status" value="1"/>
</dbReference>
<feature type="non-terminal residue" evidence="2">
    <location>
        <position position="149"/>
    </location>
</feature>